<reference evidence="4" key="1">
    <citation type="journal article" date="2019" name="Int. J. Syst. Evol. Microbiol.">
        <title>The Global Catalogue of Microorganisms (GCM) 10K type strain sequencing project: providing services to taxonomists for standard genome sequencing and annotation.</title>
        <authorList>
            <consortium name="The Broad Institute Genomics Platform"/>
            <consortium name="The Broad Institute Genome Sequencing Center for Infectious Disease"/>
            <person name="Wu L."/>
            <person name="Ma J."/>
        </authorList>
    </citation>
    <scope>NUCLEOTIDE SEQUENCE [LARGE SCALE GENOMIC DNA]</scope>
    <source>
        <strain evidence="4">CGMCC 1.13574</strain>
    </source>
</reference>
<keyword evidence="2" id="KW-0472">Membrane</keyword>
<keyword evidence="4" id="KW-1185">Reference proteome</keyword>
<dbReference type="Proteomes" id="UP001597343">
    <property type="component" value="Unassembled WGS sequence"/>
</dbReference>
<evidence type="ECO:0000256" key="1">
    <source>
        <dbReference type="SAM" id="MobiDB-lite"/>
    </source>
</evidence>
<evidence type="ECO:0000313" key="3">
    <source>
        <dbReference type="EMBL" id="MFD2169906.1"/>
    </source>
</evidence>
<comment type="caution">
    <text evidence="3">The sequence shown here is derived from an EMBL/GenBank/DDBJ whole genome shotgun (WGS) entry which is preliminary data.</text>
</comment>
<sequence>MAQVPKRTDAEVQQQTTRKVEAETSLRGTFVSVMILGALIIISWLSIFFLFVERQ</sequence>
<feature type="region of interest" description="Disordered" evidence="1">
    <location>
        <begin position="1"/>
        <end position="21"/>
    </location>
</feature>
<proteinExistence type="predicted"/>
<gene>
    <name evidence="3" type="ORF">ACFSOY_07855</name>
</gene>
<keyword evidence="2" id="KW-0812">Transmembrane</keyword>
<feature type="compositionally biased region" description="Basic and acidic residues" evidence="1">
    <location>
        <begin position="1"/>
        <end position="10"/>
    </location>
</feature>
<organism evidence="3 4">
    <name type="scientific">Tumebacillus lipolyticus</name>
    <dbReference type="NCBI Taxonomy" id="1280370"/>
    <lineage>
        <taxon>Bacteria</taxon>
        <taxon>Bacillati</taxon>
        <taxon>Bacillota</taxon>
        <taxon>Bacilli</taxon>
        <taxon>Bacillales</taxon>
        <taxon>Alicyclobacillaceae</taxon>
        <taxon>Tumebacillus</taxon>
    </lineage>
</organism>
<name>A0ABW4ZWS2_9BACL</name>
<protein>
    <submittedName>
        <fullName evidence="3">Cytochrome c oxidase subunit 2A</fullName>
    </submittedName>
</protein>
<accession>A0ABW4ZWS2</accession>
<feature type="transmembrane region" description="Helical" evidence="2">
    <location>
        <begin position="30"/>
        <end position="52"/>
    </location>
</feature>
<evidence type="ECO:0000313" key="4">
    <source>
        <dbReference type="Proteomes" id="UP001597343"/>
    </source>
</evidence>
<dbReference type="RefSeq" id="WP_386045418.1">
    <property type="nucleotide sequence ID" value="NZ_JBHUIO010000005.1"/>
</dbReference>
<keyword evidence="2" id="KW-1133">Transmembrane helix</keyword>
<evidence type="ECO:0000256" key="2">
    <source>
        <dbReference type="SAM" id="Phobius"/>
    </source>
</evidence>
<dbReference type="EMBL" id="JBHUIO010000005">
    <property type="protein sequence ID" value="MFD2169906.1"/>
    <property type="molecule type" value="Genomic_DNA"/>
</dbReference>